<evidence type="ECO:0000256" key="4">
    <source>
        <dbReference type="SAM" id="MobiDB-lite"/>
    </source>
</evidence>
<proteinExistence type="inferred from homology"/>
<organism evidence="7 8">
    <name type="scientific">Sphagnum jensenii</name>
    <dbReference type="NCBI Taxonomy" id="128206"/>
    <lineage>
        <taxon>Eukaryota</taxon>
        <taxon>Viridiplantae</taxon>
        <taxon>Streptophyta</taxon>
        <taxon>Embryophyta</taxon>
        <taxon>Bryophyta</taxon>
        <taxon>Sphagnophytina</taxon>
        <taxon>Sphagnopsida</taxon>
        <taxon>Sphagnales</taxon>
        <taxon>Sphagnaceae</taxon>
        <taxon>Sphagnum</taxon>
    </lineage>
</organism>
<evidence type="ECO:0000259" key="6">
    <source>
        <dbReference type="Pfam" id="PF25498"/>
    </source>
</evidence>
<keyword evidence="2" id="KW-0690">Ribosome biogenesis</keyword>
<evidence type="ECO:0000256" key="2">
    <source>
        <dbReference type="ARBA" id="ARBA00022517"/>
    </source>
</evidence>
<accession>A0ABP0XCH5</accession>
<protein>
    <recommendedName>
        <fullName evidence="9">Ribosome maturation factor RimP N-terminal domain-containing protein</fullName>
    </recommendedName>
</protein>
<feature type="compositionally biased region" description="Basic and acidic residues" evidence="4">
    <location>
        <begin position="230"/>
        <end position="240"/>
    </location>
</feature>
<dbReference type="HAMAP" id="MF_01077">
    <property type="entry name" value="RimP"/>
    <property type="match status" value="1"/>
</dbReference>
<keyword evidence="1" id="KW-0963">Cytoplasm</keyword>
<gene>
    <name evidence="7" type="ORF">CSSPJE1EN1_LOCUS21554</name>
</gene>
<evidence type="ECO:0000256" key="3">
    <source>
        <dbReference type="SAM" id="Coils"/>
    </source>
</evidence>
<dbReference type="EMBL" id="OZ020102">
    <property type="protein sequence ID" value="CAK9276076.1"/>
    <property type="molecule type" value="Genomic_DNA"/>
</dbReference>
<dbReference type="InterPro" id="IPR003728">
    <property type="entry name" value="Ribosome_maturation_RimP"/>
</dbReference>
<dbReference type="InterPro" id="IPR028989">
    <property type="entry name" value="RimP_N"/>
</dbReference>
<dbReference type="Pfam" id="PF02576">
    <property type="entry name" value="RimP_N"/>
    <property type="match status" value="1"/>
</dbReference>
<evidence type="ECO:0000313" key="8">
    <source>
        <dbReference type="Proteomes" id="UP001497444"/>
    </source>
</evidence>
<dbReference type="Pfam" id="PF25498">
    <property type="entry name" value="DUF7912"/>
    <property type="match status" value="1"/>
</dbReference>
<evidence type="ECO:0000259" key="5">
    <source>
        <dbReference type="Pfam" id="PF02576"/>
    </source>
</evidence>
<evidence type="ECO:0008006" key="9">
    <source>
        <dbReference type="Google" id="ProtNLM"/>
    </source>
</evidence>
<dbReference type="SUPFAM" id="SSF75420">
    <property type="entry name" value="YhbC-like, N-terminal domain"/>
    <property type="match status" value="1"/>
</dbReference>
<dbReference type="PANTHER" id="PTHR34544">
    <property type="entry name" value="OSJNBA0006B20.18 PROTEIN"/>
    <property type="match status" value="1"/>
</dbReference>
<keyword evidence="8" id="KW-1185">Reference proteome</keyword>
<dbReference type="PANTHER" id="PTHR34544:SF3">
    <property type="entry name" value="OS07G0155200 PROTEIN"/>
    <property type="match status" value="1"/>
</dbReference>
<feature type="coiled-coil region" evidence="3">
    <location>
        <begin position="176"/>
        <end position="203"/>
    </location>
</feature>
<evidence type="ECO:0000313" key="7">
    <source>
        <dbReference type="EMBL" id="CAK9276076.1"/>
    </source>
</evidence>
<sequence length="550" mass="61410">MRSLRLLSFGNCSSAWTQQINVPSLCLRLALTQQQQQQQQPSVCATGGSRKGLGVLLLELKAFGQPDASFRAFVHPVFRDSFSNESSDFLSAGCLCTDGCTLSLGLGGRRRYYTSVIVGGKKGKKAEKDILVNERGDGVDQVKECSEDEERTNWKKKLRGKKDHGQLEYGDVTVENGRTEVQLKSKKKKLEELSQNHDVSLKKFNEDEDNLLIQNQKPEGSEDVVNGALRVDDPRVEDKQKVKKKLKSKVKGKEDLNHEGTAVEDDDIGTKHKDKRKLMSKQKPQDVEEDNADKVDNVVAEANVDDLTDGETFQEFEDIEQFTNVIENELVEELGKQLEDDDIWEDDFDLEPEVGDGGEGGGVVLGDSSWGQTVLDLANDTLAEFNGDLAIFAFKVSKESELIHVRLDKLSDKYGSPTIDEIQQFSSSYSKSLEQSGEAGIIPKNLALEVSSPGAERVVQIPQDLERFKELPMYVRYLGTGTGEEAEEKDGVLELESVDTEGGSSVWKIANVRINRELVGKGRGLNKKQREWRVQMPFESLQLVRLYIDL</sequence>
<name>A0ABP0XCH5_9BRYO</name>
<dbReference type="InterPro" id="IPR057234">
    <property type="entry name" value="DUF7912"/>
</dbReference>
<keyword evidence="3" id="KW-0175">Coiled coil</keyword>
<dbReference type="Proteomes" id="UP001497444">
    <property type="component" value="Chromosome 7"/>
</dbReference>
<dbReference type="InterPro" id="IPR035956">
    <property type="entry name" value="RimP_N_sf"/>
</dbReference>
<reference evidence="7" key="1">
    <citation type="submission" date="2024-02" db="EMBL/GenBank/DDBJ databases">
        <authorList>
            <consortium name="ELIXIR-Norway"/>
            <consortium name="Elixir Norway"/>
        </authorList>
    </citation>
    <scope>NUCLEOTIDE SEQUENCE</scope>
</reference>
<evidence type="ECO:0000256" key="1">
    <source>
        <dbReference type="ARBA" id="ARBA00022490"/>
    </source>
</evidence>
<feature type="compositionally biased region" description="Basic residues" evidence="4">
    <location>
        <begin position="241"/>
        <end position="250"/>
    </location>
</feature>
<feature type="domain" description="Ribosome maturation factor RimP N-terminal" evidence="5">
    <location>
        <begin position="381"/>
        <end position="456"/>
    </location>
</feature>
<feature type="domain" description="DUF7912" evidence="6">
    <location>
        <begin position="458"/>
        <end position="547"/>
    </location>
</feature>
<feature type="region of interest" description="Disordered" evidence="4">
    <location>
        <begin position="214"/>
        <end position="291"/>
    </location>
</feature>